<feature type="compositionally biased region" description="Basic and acidic residues" evidence="1">
    <location>
        <begin position="53"/>
        <end position="70"/>
    </location>
</feature>
<protein>
    <submittedName>
        <fullName evidence="2">Uncharacterized protein</fullName>
    </submittedName>
</protein>
<organism evidence="2 3">
    <name type="scientific">Caerostris extrusa</name>
    <name type="common">Bark spider</name>
    <name type="synonym">Caerostris bankana</name>
    <dbReference type="NCBI Taxonomy" id="172846"/>
    <lineage>
        <taxon>Eukaryota</taxon>
        <taxon>Metazoa</taxon>
        <taxon>Ecdysozoa</taxon>
        <taxon>Arthropoda</taxon>
        <taxon>Chelicerata</taxon>
        <taxon>Arachnida</taxon>
        <taxon>Araneae</taxon>
        <taxon>Araneomorphae</taxon>
        <taxon>Entelegynae</taxon>
        <taxon>Araneoidea</taxon>
        <taxon>Araneidae</taxon>
        <taxon>Caerostris</taxon>
    </lineage>
</organism>
<evidence type="ECO:0000313" key="2">
    <source>
        <dbReference type="EMBL" id="GIX80657.1"/>
    </source>
</evidence>
<dbReference type="EMBL" id="BPLR01003052">
    <property type="protein sequence ID" value="GIX80657.1"/>
    <property type="molecule type" value="Genomic_DNA"/>
</dbReference>
<gene>
    <name evidence="2" type="ORF">CEXT_775161</name>
</gene>
<feature type="compositionally biased region" description="Polar residues" evidence="1">
    <location>
        <begin position="12"/>
        <end position="26"/>
    </location>
</feature>
<feature type="region of interest" description="Disordered" evidence="1">
    <location>
        <begin position="9"/>
        <end position="73"/>
    </location>
</feature>
<accession>A0AAV4N7H7</accession>
<dbReference type="AlphaFoldDB" id="A0AAV4N7H7"/>
<feature type="compositionally biased region" description="Basic residues" evidence="1">
    <location>
        <begin position="28"/>
        <end position="37"/>
    </location>
</feature>
<comment type="caution">
    <text evidence="2">The sequence shown here is derived from an EMBL/GenBank/DDBJ whole genome shotgun (WGS) entry which is preliminary data.</text>
</comment>
<reference evidence="2 3" key="1">
    <citation type="submission" date="2021-06" db="EMBL/GenBank/DDBJ databases">
        <title>Caerostris extrusa draft genome.</title>
        <authorList>
            <person name="Kono N."/>
            <person name="Arakawa K."/>
        </authorList>
    </citation>
    <scope>NUCLEOTIDE SEQUENCE [LARGE SCALE GENOMIC DNA]</scope>
</reference>
<evidence type="ECO:0000256" key="1">
    <source>
        <dbReference type="SAM" id="MobiDB-lite"/>
    </source>
</evidence>
<proteinExistence type="predicted"/>
<keyword evidence="3" id="KW-1185">Reference proteome</keyword>
<sequence length="88" mass="10158">MTIQYCKYWKQPPTQAQQHPTDSPFPNSKKKRSKTLKKRENFSSHSFPLPKMTDSEVKKASESHEDEISRTPKNIASHFALQLNQVSA</sequence>
<name>A0AAV4N7H7_CAEEX</name>
<evidence type="ECO:0000313" key="3">
    <source>
        <dbReference type="Proteomes" id="UP001054945"/>
    </source>
</evidence>
<dbReference type="Proteomes" id="UP001054945">
    <property type="component" value="Unassembled WGS sequence"/>
</dbReference>